<reference evidence="3" key="1">
    <citation type="submission" date="2023-08" db="EMBL/GenBank/DDBJ databases">
        <authorList>
            <person name="Chen Y."/>
            <person name="Shah S."/>
            <person name="Dougan E. K."/>
            <person name="Thang M."/>
            <person name="Chan C."/>
        </authorList>
    </citation>
    <scope>NUCLEOTIDE SEQUENCE</scope>
</reference>
<dbReference type="Proteomes" id="UP001178507">
    <property type="component" value="Unassembled WGS sequence"/>
</dbReference>
<sequence length="474" mass="52293">MGILRQLSFWKRGNSKLVPFDERSESRVPEVKADLKSAFSSCDTRLEVQRFRTSTPASSPSESTCSGASESPADAEVEPSASGESAAFSPFDLVDFNASQQEISRAVAHEFGEEVASSLQSTKWDKRLRSLQSISSMLAGRDLEGGKTTKSRTEDFWEVPAWRASCLVLHQVLRDKVIPVNLAALELFRDTFEDLDEAEPEVRHAVGVLIDQVTSRLGDSNVRLHEAARRDVVFAARLLGLPDLLRRLRSRLEEAKGNERNKVHFGVLDTVSALLRAESGWAVEDITGFITLGLEETSGPRIRKAAISLAETVYRLRGAESAEVLFANLRSAKRNLLRQRFEEVDEEQRSEEGGEERPDLDDFLCAAPIRALASASASAALPGAVPQGEEESLMDGILEETGLVFQGAGIANERRGRKSVSFCQFPDDVVEVEHAVDEDLLEHEASSLGLTDLEDEEAILREILMDSEEESDFD</sequence>
<protein>
    <recommendedName>
        <fullName evidence="2">TOG domain-containing protein</fullName>
    </recommendedName>
</protein>
<evidence type="ECO:0000256" key="1">
    <source>
        <dbReference type="SAM" id="MobiDB-lite"/>
    </source>
</evidence>
<dbReference type="Gene3D" id="1.25.10.10">
    <property type="entry name" value="Leucine-rich Repeat Variant"/>
    <property type="match status" value="1"/>
</dbReference>
<dbReference type="InterPro" id="IPR034085">
    <property type="entry name" value="TOG"/>
</dbReference>
<dbReference type="PANTHER" id="PTHR13371">
    <property type="entry name" value="GLYCINE-, GLUTAMATE-, THIENYLCYCLOHEXYLPIPERIDINE-BINDING PROTEIN"/>
    <property type="match status" value="1"/>
</dbReference>
<keyword evidence="4" id="KW-1185">Reference proteome</keyword>
<organism evidence="3 4">
    <name type="scientific">Effrenium voratum</name>
    <dbReference type="NCBI Taxonomy" id="2562239"/>
    <lineage>
        <taxon>Eukaryota</taxon>
        <taxon>Sar</taxon>
        <taxon>Alveolata</taxon>
        <taxon>Dinophyceae</taxon>
        <taxon>Suessiales</taxon>
        <taxon>Symbiodiniaceae</taxon>
        <taxon>Effrenium</taxon>
    </lineage>
</organism>
<dbReference type="GO" id="GO:0005929">
    <property type="term" value="C:cilium"/>
    <property type="evidence" value="ECO:0007669"/>
    <property type="project" value="TreeGrafter"/>
</dbReference>
<dbReference type="InterPro" id="IPR052607">
    <property type="entry name" value="CEP104-like"/>
</dbReference>
<feature type="compositionally biased region" description="Low complexity" evidence="1">
    <location>
        <begin position="53"/>
        <end position="72"/>
    </location>
</feature>
<proteinExistence type="predicted"/>
<dbReference type="Pfam" id="PF21040">
    <property type="entry name" value="CEP104-like_TOG"/>
    <property type="match status" value="1"/>
</dbReference>
<evidence type="ECO:0000313" key="3">
    <source>
        <dbReference type="EMBL" id="CAJ1387696.1"/>
    </source>
</evidence>
<evidence type="ECO:0000313" key="4">
    <source>
        <dbReference type="Proteomes" id="UP001178507"/>
    </source>
</evidence>
<name>A0AA36IH48_9DINO</name>
<dbReference type="AlphaFoldDB" id="A0AA36IH48"/>
<comment type="caution">
    <text evidence="3">The sequence shown here is derived from an EMBL/GenBank/DDBJ whole genome shotgun (WGS) entry which is preliminary data.</text>
</comment>
<feature type="region of interest" description="Disordered" evidence="1">
    <location>
        <begin position="50"/>
        <end position="81"/>
    </location>
</feature>
<dbReference type="InterPro" id="IPR016024">
    <property type="entry name" value="ARM-type_fold"/>
</dbReference>
<dbReference type="SUPFAM" id="SSF48371">
    <property type="entry name" value="ARM repeat"/>
    <property type="match status" value="1"/>
</dbReference>
<feature type="domain" description="TOG" evidence="2">
    <location>
        <begin position="95"/>
        <end position="350"/>
    </location>
</feature>
<accession>A0AA36IH48</accession>
<dbReference type="SMART" id="SM01349">
    <property type="entry name" value="TOG"/>
    <property type="match status" value="1"/>
</dbReference>
<dbReference type="InterPro" id="IPR011989">
    <property type="entry name" value="ARM-like"/>
</dbReference>
<dbReference type="PANTHER" id="PTHR13371:SF0">
    <property type="entry name" value="CENTROSOMAL PROTEIN OF 104 KDA"/>
    <property type="match status" value="1"/>
</dbReference>
<evidence type="ECO:0000259" key="2">
    <source>
        <dbReference type="SMART" id="SM01349"/>
    </source>
</evidence>
<dbReference type="EMBL" id="CAUJNA010001557">
    <property type="protein sequence ID" value="CAJ1387696.1"/>
    <property type="molecule type" value="Genomic_DNA"/>
</dbReference>
<gene>
    <name evidence="3" type="ORF">EVOR1521_LOCUS13714</name>
</gene>